<keyword evidence="2" id="KW-1185">Reference proteome</keyword>
<evidence type="ECO:0008006" key="3">
    <source>
        <dbReference type="Google" id="ProtNLM"/>
    </source>
</evidence>
<accession>A0ABS4XIM8</accession>
<dbReference type="Proteomes" id="UP001296993">
    <property type="component" value="Unassembled WGS sequence"/>
</dbReference>
<dbReference type="RefSeq" id="WP_210001144.1">
    <property type="nucleotide sequence ID" value="NZ_BAAAJY010000016.1"/>
</dbReference>
<evidence type="ECO:0000313" key="2">
    <source>
        <dbReference type="Proteomes" id="UP001296993"/>
    </source>
</evidence>
<name>A0ABS4XIM8_9MICC</name>
<reference evidence="1 2" key="1">
    <citation type="submission" date="2021-03" db="EMBL/GenBank/DDBJ databases">
        <title>Sequencing the genomes of 1000 actinobacteria strains.</title>
        <authorList>
            <person name="Klenk H.-P."/>
        </authorList>
    </citation>
    <scope>NUCLEOTIDE SEQUENCE [LARGE SCALE GENOMIC DNA]</scope>
    <source>
        <strain evidence="1 2">DSM 15797</strain>
    </source>
</reference>
<proteinExistence type="predicted"/>
<protein>
    <recommendedName>
        <fullName evidence="3">DUF2648 domain-containing protein</fullName>
    </recommendedName>
</protein>
<dbReference type="EMBL" id="JAGIOF010000001">
    <property type="protein sequence ID" value="MBP2388263.1"/>
    <property type="molecule type" value="Genomic_DNA"/>
</dbReference>
<comment type="caution">
    <text evidence="1">The sequence shown here is derived from an EMBL/GenBank/DDBJ whole genome shotgun (WGS) entry which is preliminary data.</text>
</comment>
<sequence>MRKLLVLVVIAAGIIGYRKLKESSADKASWSQGTDKVS</sequence>
<gene>
    <name evidence="1" type="ORF">JOF47_003774</name>
</gene>
<organism evidence="1 2">
    <name type="scientific">Paeniglutamicibacter kerguelensis</name>
    <dbReference type="NCBI Taxonomy" id="254788"/>
    <lineage>
        <taxon>Bacteria</taxon>
        <taxon>Bacillati</taxon>
        <taxon>Actinomycetota</taxon>
        <taxon>Actinomycetes</taxon>
        <taxon>Micrococcales</taxon>
        <taxon>Micrococcaceae</taxon>
        <taxon>Paeniglutamicibacter</taxon>
    </lineage>
</organism>
<dbReference type="NCBIfam" id="NF038356">
    <property type="entry name" value="actino_DLW39"/>
    <property type="match status" value="1"/>
</dbReference>
<dbReference type="InterPro" id="IPR047990">
    <property type="entry name" value="DLW39-like"/>
</dbReference>
<evidence type="ECO:0000313" key="1">
    <source>
        <dbReference type="EMBL" id="MBP2388263.1"/>
    </source>
</evidence>